<evidence type="ECO:0000313" key="2">
    <source>
        <dbReference type="EMBL" id="SES97303.1"/>
    </source>
</evidence>
<dbReference type="STRING" id="29364.SAMN04487772_10624"/>
<evidence type="ECO:0000256" key="1">
    <source>
        <dbReference type="SAM" id="Phobius"/>
    </source>
</evidence>
<keyword evidence="1" id="KW-0472">Membrane</keyword>
<protein>
    <recommendedName>
        <fullName evidence="4">FtsX-like permease family protein</fullName>
    </recommendedName>
</protein>
<dbReference type="Proteomes" id="UP000199800">
    <property type="component" value="Unassembled WGS sequence"/>
</dbReference>
<organism evidence="2 3">
    <name type="scientific">[Clostridium] polysaccharolyticum</name>
    <dbReference type="NCBI Taxonomy" id="29364"/>
    <lineage>
        <taxon>Bacteria</taxon>
        <taxon>Bacillati</taxon>
        <taxon>Bacillota</taxon>
        <taxon>Clostridia</taxon>
        <taxon>Lachnospirales</taxon>
        <taxon>Lachnospiraceae</taxon>
    </lineage>
</organism>
<accession>A0A1I0ASB7</accession>
<keyword evidence="1" id="KW-0812">Transmembrane</keyword>
<dbReference type="AlphaFoldDB" id="A0A1I0ASB7"/>
<feature type="transmembrane region" description="Helical" evidence="1">
    <location>
        <begin position="21"/>
        <end position="40"/>
    </location>
</feature>
<keyword evidence="3" id="KW-1185">Reference proteome</keyword>
<feature type="transmembrane region" description="Helical" evidence="1">
    <location>
        <begin position="315"/>
        <end position="332"/>
    </location>
</feature>
<dbReference type="RefSeq" id="WP_092477213.1">
    <property type="nucleotide sequence ID" value="NZ_FOHN01000006.1"/>
</dbReference>
<evidence type="ECO:0000313" key="3">
    <source>
        <dbReference type="Proteomes" id="UP000199800"/>
    </source>
</evidence>
<sequence>MLDRKGFFCFLRCFLKKEKAATILFMAGIIINSNLLMIYIDSYYSYQNQVMTLNKDSQCSYFYLSSNGEDLNEKIQKVQNETFQNEILISSTVSIDSNQYQIYTSGNKNSSFIKTVKGMSDTRSMKEDTFICNKWFFTDIGERVLINGVDMTCVGKINDNQIDIFLPVSSFTKLMPSKQRITVMCSYRSVISNAKMEVYEKRVGKILEAEEICSGKVEDYTFFDFLSASRDFFVILSSSALIYIVLVYYIFCERKKVYQILREQGMTKSGLAFSIILEDCMKLFISFLISVSVFFLLKKFILGGVVNGKISYKEIGCAFSYIVLMNCVLVIYKIREGRKLV</sequence>
<gene>
    <name evidence="2" type="ORF">SAMN04487772_10624</name>
</gene>
<reference evidence="2 3" key="1">
    <citation type="submission" date="2016-10" db="EMBL/GenBank/DDBJ databases">
        <authorList>
            <person name="de Groot N.N."/>
        </authorList>
    </citation>
    <scope>NUCLEOTIDE SEQUENCE [LARGE SCALE GENOMIC DNA]</scope>
    <source>
        <strain evidence="2 3">DSM 1801</strain>
    </source>
</reference>
<evidence type="ECO:0008006" key="4">
    <source>
        <dbReference type="Google" id="ProtNLM"/>
    </source>
</evidence>
<dbReference type="EMBL" id="FOHN01000006">
    <property type="protein sequence ID" value="SES97303.1"/>
    <property type="molecule type" value="Genomic_DNA"/>
</dbReference>
<name>A0A1I0ASB7_9FIRM</name>
<keyword evidence="1" id="KW-1133">Transmembrane helix</keyword>
<proteinExistence type="predicted"/>
<feature type="transmembrane region" description="Helical" evidence="1">
    <location>
        <begin position="232"/>
        <end position="251"/>
    </location>
</feature>
<feature type="transmembrane region" description="Helical" evidence="1">
    <location>
        <begin position="271"/>
        <end position="295"/>
    </location>
</feature>